<comment type="caution">
    <text evidence="1">The sequence shown here is derived from an EMBL/GenBank/DDBJ whole genome shotgun (WGS) entry which is preliminary data.</text>
</comment>
<sequence length="126" mass="13895">MSMTASRLVDSLYPSQLSFDIGEGRIVTVGVEYTWKPNSCAHCKVGAQRTSTETLEATSYPIERAIVPETNTGTSTAIAHPVVTGYEQRDLVATTRNEIVPYVDIISNKFRLLKEVTEEGELVEVD</sequence>
<dbReference type="OrthoDB" id="1738329at2759"/>
<protein>
    <submittedName>
        <fullName evidence="1">Uncharacterized protein</fullName>
    </submittedName>
</protein>
<dbReference type="Proteomes" id="UP000631114">
    <property type="component" value="Unassembled WGS sequence"/>
</dbReference>
<evidence type="ECO:0000313" key="1">
    <source>
        <dbReference type="EMBL" id="KAF9615746.1"/>
    </source>
</evidence>
<gene>
    <name evidence="1" type="ORF">IFM89_026203</name>
</gene>
<proteinExistence type="predicted"/>
<dbReference type="EMBL" id="JADFTS010000003">
    <property type="protein sequence ID" value="KAF9615746.1"/>
    <property type="molecule type" value="Genomic_DNA"/>
</dbReference>
<reference evidence="1 2" key="1">
    <citation type="submission" date="2020-10" db="EMBL/GenBank/DDBJ databases">
        <title>The Coptis chinensis genome and diversification of protoberbering-type alkaloids.</title>
        <authorList>
            <person name="Wang B."/>
            <person name="Shu S."/>
            <person name="Song C."/>
            <person name="Liu Y."/>
        </authorList>
    </citation>
    <scope>NUCLEOTIDE SEQUENCE [LARGE SCALE GENOMIC DNA]</scope>
    <source>
        <strain evidence="1">HL-2020</strain>
        <tissue evidence="1">Leaf</tissue>
    </source>
</reference>
<organism evidence="1 2">
    <name type="scientific">Coptis chinensis</name>
    <dbReference type="NCBI Taxonomy" id="261450"/>
    <lineage>
        <taxon>Eukaryota</taxon>
        <taxon>Viridiplantae</taxon>
        <taxon>Streptophyta</taxon>
        <taxon>Embryophyta</taxon>
        <taxon>Tracheophyta</taxon>
        <taxon>Spermatophyta</taxon>
        <taxon>Magnoliopsida</taxon>
        <taxon>Ranunculales</taxon>
        <taxon>Ranunculaceae</taxon>
        <taxon>Coptidoideae</taxon>
        <taxon>Coptis</taxon>
    </lineage>
</organism>
<dbReference type="AlphaFoldDB" id="A0A835M9L3"/>
<keyword evidence="2" id="KW-1185">Reference proteome</keyword>
<name>A0A835M9L3_9MAGN</name>
<evidence type="ECO:0000313" key="2">
    <source>
        <dbReference type="Proteomes" id="UP000631114"/>
    </source>
</evidence>
<accession>A0A835M9L3</accession>